<evidence type="ECO:0000259" key="1">
    <source>
        <dbReference type="Pfam" id="PF00685"/>
    </source>
</evidence>
<dbReference type="Proteomes" id="UP000507470">
    <property type="component" value="Unassembled WGS sequence"/>
</dbReference>
<evidence type="ECO:0000313" key="2">
    <source>
        <dbReference type="EMBL" id="CAC5363960.1"/>
    </source>
</evidence>
<proteinExistence type="predicted"/>
<keyword evidence="3" id="KW-1185">Reference proteome</keyword>
<gene>
    <name evidence="2" type="ORF">MCOR_5175</name>
</gene>
<reference evidence="2 3" key="1">
    <citation type="submission" date="2020-06" db="EMBL/GenBank/DDBJ databases">
        <authorList>
            <person name="Li R."/>
            <person name="Bekaert M."/>
        </authorList>
    </citation>
    <scope>NUCLEOTIDE SEQUENCE [LARGE SCALE GENOMIC DNA]</scope>
    <source>
        <strain evidence="3">wild</strain>
    </source>
</reference>
<dbReference type="EMBL" id="CACVKT020000928">
    <property type="protein sequence ID" value="CAC5363960.1"/>
    <property type="molecule type" value="Genomic_DNA"/>
</dbReference>
<accession>A0A6J8A9U2</accession>
<dbReference type="PANTHER" id="PTHR10704">
    <property type="entry name" value="CARBOHYDRATE SULFOTRANSFERASE"/>
    <property type="match status" value="1"/>
</dbReference>
<dbReference type="InterPro" id="IPR051135">
    <property type="entry name" value="Gal/GlcNAc/GalNAc_ST"/>
</dbReference>
<dbReference type="GO" id="GO:0001517">
    <property type="term" value="F:N-acetylglucosamine 6-O-sulfotransferase activity"/>
    <property type="evidence" value="ECO:0007669"/>
    <property type="project" value="TreeGrafter"/>
</dbReference>
<dbReference type="GO" id="GO:0006790">
    <property type="term" value="P:sulfur compound metabolic process"/>
    <property type="evidence" value="ECO:0007669"/>
    <property type="project" value="TreeGrafter"/>
</dbReference>
<protein>
    <recommendedName>
        <fullName evidence="1">Sulfotransferase domain-containing protein</fullName>
    </recommendedName>
</protein>
<dbReference type="AlphaFoldDB" id="A0A6J8A9U2"/>
<evidence type="ECO:0000313" key="3">
    <source>
        <dbReference type="Proteomes" id="UP000507470"/>
    </source>
</evidence>
<dbReference type="GO" id="GO:0006044">
    <property type="term" value="P:N-acetylglucosamine metabolic process"/>
    <property type="evidence" value="ECO:0007669"/>
    <property type="project" value="TreeGrafter"/>
</dbReference>
<dbReference type="InterPro" id="IPR000863">
    <property type="entry name" value="Sulfotransferase_dom"/>
</dbReference>
<dbReference type="Gene3D" id="3.40.50.300">
    <property type="entry name" value="P-loop containing nucleotide triphosphate hydrolases"/>
    <property type="match status" value="1"/>
</dbReference>
<dbReference type="PANTHER" id="PTHR10704:SF44">
    <property type="entry name" value="LD35051P-RELATED"/>
    <property type="match status" value="1"/>
</dbReference>
<dbReference type="Pfam" id="PF00685">
    <property type="entry name" value="Sulfotransfer_1"/>
    <property type="match status" value="1"/>
</dbReference>
<organism evidence="2 3">
    <name type="scientific">Mytilus coruscus</name>
    <name type="common">Sea mussel</name>
    <dbReference type="NCBI Taxonomy" id="42192"/>
    <lineage>
        <taxon>Eukaryota</taxon>
        <taxon>Metazoa</taxon>
        <taxon>Spiralia</taxon>
        <taxon>Lophotrochozoa</taxon>
        <taxon>Mollusca</taxon>
        <taxon>Bivalvia</taxon>
        <taxon>Autobranchia</taxon>
        <taxon>Pteriomorphia</taxon>
        <taxon>Mytilida</taxon>
        <taxon>Mytiloidea</taxon>
        <taxon>Mytilidae</taxon>
        <taxon>Mytilinae</taxon>
        <taxon>Mytilus</taxon>
    </lineage>
</organism>
<dbReference type="OrthoDB" id="6138663at2759"/>
<name>A0A6J8A9U2_MYTCO</name>
<dbReference type="SUPFAM" id="SSF52540">
    <property type="entry name" value="P-loop containing nucleoside triphosphate hydrolases"/>
    <property type="match status" value="1"/>
</dbReference>
<feature type="domain" description="Sulfotransferase" evidence="1">
    <location>
        <begin position="55"/>
        <end position="335"/>
    </location>
</feature>
<sequence length="366" mass="42584">MKIFFAVGVISALILVFLLYLHQNTYVKDLYYSTKKQLIDTRIMVKQKNITSDSTDILLFGYMKGETTFVGHIVGCRTNAFYFYEPLWSLSIGGYFTKDKECRIHENNCKSYNNISLNIPKLLSSLYDCNTKTIEKLITEVQTKITCSSTSTAFKNRNITELNKMCTSAKSRVTKVLRIGADLIEDLLHIRHNLKIIYLYRDPRAIICSRRKHDRESIPAMTKTVCGKMDTDSRIMLELANRYPKNIIFVSAERIAKDPIGVSQRLFYFLGLTFSRTLENRIINLSYRGSRYNSQKKTRVLSENKGFVKSMKWRTLLSMKDKKIIDNLCQSVYRRLGYHEMSSEESFRNIYSSNILPVDEHKSTWL</sequence>
<dbReference type="InterPro" id="IPR027417">
    <property type="entry name" value="P-loop_NTPase"/>
</dbReference>